<dbReference type="InterPro" id="IPR036280">
    <property type="entry name" value="Multihaem_cyt_sf"/>
</dbReference>
<name>A0A6V8N325_9BACT</name>
<reference evidence="2" key="1">
    <citation type="submission" date="2020-06" db="EMBL/GenBank/DDBJ databases">
        <title>Draft genomic sequecing of Geomonas sp. Red745.</title>
        <authorList>
            <person name="Itoh H."/>
            <person name="Xu Z.X."/>
            <person name="Ushijima N."/>
            <person name="Masuda Y."/>
            <person name="Shiratori Y."/>
            <person name="Senoo K."/>
        </authorList>
    </citation>
    <scope>NUCLEOTIDE SEQUENCE [LARGE SCALE GENOMIC DNA]</scope>
    <source>
        <strain evidence="2">Red745</strain>
    </source>
</reference>
<gene>
    <name evidence="1" type="primary">dhc1_2</name>
    <name evidence="1" type="ORF">GMLC_05340</name>
</gene>
<protein>
    <submittedName>
        <fullName evidence="1">Cytochrome c</fullName>
    </submittedName>
</protein>
<dbReference type="SUPFAM" id="SSF48695">
    <property type="entry name" value="Multiheme cytochromes"/>
    <property type="match status" value="1"/>
</dbReference>
<comment type="caution">
    <text evidence="1">The sequence shown here is derived from an EMBL/GenBank/DDBJ whole genome shotgun (WGS) entry which is preliminary data.</text>
</comment>
<keyword evidence="2" id="KW-1185">Reference proteome</keyword>
<evidence type="ECO:0000313" key="1">
    <source>
        <dbReference type="EMBL" id="GFO66955.1"/>
    </source>
</evidence>
<dbReference type="Gene3D" id="1.10.1130.20">
    <property type="match status" value="1"/>
</dbReference>
<dbReference type="Proteomes" id="UP000587586">
    <property type="component" value="Unassembled WGS sequence"/>
</dbReference>
<accession>A0A6V8N325</accession>
<sequence length="86" mass="9491">MALNKRDAGIAVGVLLLLLVLAFGALRGRGQDTPFDEAHWGAYRGQLAGEGREALEKGCSECHSIKYLKHHPPKEQCLICHKLVKR</sequence>
<dbReference type="EMBL" id="BLXZ01000001">
    <property type="protein sequence ID" value="GFO66955.1"/>
    <property type="molecule type" value="Genomic_DNA"/>
</dbReference>
<proteinExistence type="predicted"/>
<evidence type="ECO:0000313" key="2">
    <source>
        <dbReference type="Proteomes" id="UP000587586"/>
    </source>
</evidence>
<organism evidence="1 2">
    <name type="scientific">Geomonas limicola</name>
    <dbReference type="NCBI Taxonomy" id="2740186"/>
    <lineage>
        <taxon>Bacteria</taxon>
        <taxon>Pseudomonadati</taxon>
        <taxon>Thermodesulfobacteriota</taxon>
        <taxon>Desulfuromonadia</taxon>
        <taxon>Geobacterales</taxon>
        <taxon>Geobacteraceae</taxon>
        <taxon>Geomonas</taxon>
    </lineage>
</organism>
<dbReference type="AlphaFoldDB" id="A0A6V8N325"/>